<keyword evidence="3" id="KW-1185">Reference proteome</keyword>
<reference evidence="2 3" key="1">
    <citation type="submission" date="2020-07" db="EMBL/GenBank/DDBJ databases">
        <title>Sequencing the genomes of 1000 actinobacteria strains.</title>
        <authorList>
            <person name="Klenk H.-P."/>
        </authorList>
    </citation>
    <scope>NUCLEOTIDE SEQUENCE [LARGE SCALE GENOMIC DNA]</scope>
    <source>
        <strain evidence="2 3">DSM 26341</strain>
    </source>
</reference>
<dbReference type="AlphaFoldDB" id="A0A7Z0A8E7"/>
<evidence type="ECO:0000313" key="2">
    <source>
        <dbReference type="EMBL" id="NYI66257.1"/>
    </source>
</evidence>
<keyword evidence="1" id="KW-1133">Transmembrane helix</keyword>
<sequence>MRSPRFGQLRYLRAAVFAAVIILVGTTAHVAGGGRLPSFVHGSIIFVLVLWACVVLTRWRLPLPAVLAMLGFGELALHEALMISPGTMAGPMGAGAMGTGAMAGMHGADLPATAMQAASMNAGLSHPLSMIVFHVIATAVTALALSHGEDAVWRLWAWLTARVVRTYPFRLSPRSVLRARVQFGTPTLCPILSVAPLRGPPRRQFA</sequence>
<keyword evidence="1" id="KW-0472">Membrane</keyword>
<keyword evidence="1" id="KW-0812">Transmembrane</keyword>
<accession>A0A7Z0A8E7</accession>
<evidence type="ECO:0000313" key="3">
    <source>
        <dbReference type="Proteomes" id="UP000539111"/>
    </source>
</evidence>
<gene>
    <name evidence="2" type="ORF">BJY26_000563</name>
</gene>
<dbReference type="RefSeq" id="WP_179425473.1">
    <property type="nucleotide sequence ID" value="NZ_JACBZP010000001.1"/>
</dbReference>
<evidence type="ECO:0000256" key="1">
    <source>
        <dbReference type="SAM" id="Phobius"/>
    </source>
</evidence>
<feature type="transmembrane region" description="Helical" evidence="1">
    <location>
        <begin position="12"/>
        <end position="32"/>
    </location>
</feature>
<comment type="caution">
    <text evidence="2">The sequence shown here is derived from an EMBL/GenBank/DDBJ whole genome shotgun (WGS) entry which is preliminary data.</text>
</comment>
<dbReference type="EMBL" id="JACBZP010000001">
    <property type="protein sequence ID" value="NYI66257.1"/>
    <property type="molecule type" value="Genomic_DNA"/>
</dbReference>
<feature type="transmembrane region" description="Helical" evidence="1">
    <location>
        <begin position="38"/>
        <end position="56"/>
    </location>
</feature>
<organism evidence="2 3">
    <name type="scientific">Spelaeicoccus albus</name>
    <dbReference type="NCBI Taxonomy" id="1280376"/>
    <lineage>
        <taxon>Bacteria</taxon>
        <taxon>Bacillati</taxon>
        <taxon>Actinomycetota</taxon>
        <taxon>Actinomycetes</taxon>
        <taxon>Micrococcales</taxon>
        <taxon>Brevibacteriaceae</taxon>
        <taxon>Spelaeicoccus</taxon>
    </lineage>
</organism>
<protein>
    <submittedName>
        <fullName evidence="2">Uncharacterized protein</fullName>
    </submittedName>
</protein>
<name>A0A7Z0A8E7_9MICO</name>
<feature type="transmembrane region" description="Helical" evidence="1">
    <location>
        <begin position="128"/>
        <end position="145"/>
    </location>
</feature>
<dbReference type="Proteomes" id="UP000539111">
    <property type="component" value="Unassembled WGS sequence"/>
</dbReference>
<proteinExistence type="predicted"/>